<dbReference type="Proteomes" id="UP000824533">
    <property type="component" value="Linkage Group LG10"/>
</dbReference>
<accession>A0ACC1D2X4</accession>
<organism evidence="1 2">
    <name type="scientific">Dendrolimus kikuchii</name>
    <dbReference type="NCBI Taxonomy" id="765133"/>
    <lineage>
        <taxon>Eukaryota</taxon>
        <taxon>Metazoa</taxon>
        <taxon>Ecdysozoa</taxon>
        <taxon>Arthropoda</taxon>
        <taxon>Hexapoda</taxon>
        <taxon>Insecta</taxon>
        <taxon>Pterygota</taxon>
        <taxon>Neoptera</taxon>
        <taxon>Endopterygota</taxon>
        <taxon>Lepidoptera</taxon>
        <taxon>Glossata</taxon>
        <taxon>Ditrysia</taxon>
        <taxon>Bombycoidea</taxon>
        <taxon>Lasiocampidae</taxon>
        <taxon>Dendrolimus</taxon>
    </lineage>
</organism>
<dbReference type="EMBL" id="CM034396">
    <property type="protein sequence ID" value="KAJ0178187.1"/>
    <property type="molecule type" value="Genomic_DNA"/>
</dbReference>
<proteinExistence type="predicted"/>
<protein>
    <submittedName>
        <fullName evidence="1">Uncharacterized protein</fullName>
    </submittedName>
</protein>
<evidence type="ECO:0000313" key="2">
    <source>
        <dbReference type="Proteomes" id="UP000824533"/>
    </source>
</evidence>
<sequence length="199" mass="23653">MPIRRFFSKAYKNYKHAIDDAFSRKNLFYTNLLLSMGISTLGDLLEQSYEIHKGDIDKLDYKRTAHMSFSGLTTGFICHHWYNFLDRIIIGRSLDMVVKKLFLDQFVCSPIIIMSFFATVAIFEDNPLENFTDEVRDKFWTLYKAEWVVWPPAQLINFYFLPTKYRVVYDNTISLGYDIYTSHVKHDKSFKKYLNEKLD</sequence>
<comment type="caution">
    <text evidence="1">The sequence shown here is derived from an EMBL/GenBank/DDBJ whole genome shotgun (WGS) entry which is preliminary data.</text>
</comment>
<evidence type="ECO:0000313" key="1">
    <source>
        <dbReference type="EMBL" id="KAJ0178187.1"/>
    </source>
</evidence>
<name>A0ACC1D2X4_9NEOP</name>
<gene>
    <name evidence="1" type="ORF">K1T71_006010</name>
</gene>
<reference evidence="1 2" key="1">
    <citation type="journal article" date="2021" name="Front. Genet.">
        <title>Chromosome-Level Genome Assembly Reveals Significant Gene Expansion in the Toll and IMD Signaling Pathways of Dendrolimus kikuchii.</title>
        <authorList>
            <person name="Zhou J."/>
            <person name="Wu P."/>
            <person name="Xiong Z."/>
            <person name="Liu N."/>
            <person name="Zhao N."/>
            <person name="Ji M."/>
            <person name="Qiu Y."/>
            <person name="Yang B."/>
        </authorList>
    </citation>
    <scope>NUCLEOTIDE SEQUENCE [LARGE SCALE GENOMIC DNA]</scope>
    <source>
        <strain evidence="1">Ann1</strain>
    </source>
</reference>
<keyword evidence="2" id="KW-1185">Reference proteome</keyword>